<dbReference type="GO" id="GO:0002949">
    <property type="term" value="P:tRNA threonylcarbamoyladenosine modification"/>
    <property type="evidence" value="ECO:0007669"/>
    <property type="project" value="InterPro"/>
</dbReference>
<proteinExistence type="predicted"/>
<dbReference type="EMBL" id="JPMD01000002">
    <property type="protein sequence ID" value="KEZ88522.1"/>
    <property type="molecule type" value="Genomic_DNA"/>
</dbReference>
<gene>
    <name evidence="2" type="ORF">IO99_02510</name>
</gene>
<dbReference type="STRING" id="318464.IO99_02510"/>
<dbReference type="PANTHER" id="PTHR11735:SF11">
    <property type="entry name" value="TRNA THREONYLCARBAMOYLADENOSINE BIOSYNTHESIS PROTEIN TSAB"/>
    <property type="match status" value="1"/>
</dbReference>
<organism evidence="2 3">
    <name type="scientific">Clostridium sulfidigenes</name>
    <dbReference type="NCBI Taxonomy" id="318464"/>
    <lineage>
        <taxon>Bacteria</taxon>
        <taxon>Bacillati</taxon>
        <taxon>Bacillota</taxon>
        <taxon>Clostridia</taxon>
        <taxon>Eubacteriales</taxon>
        <taxon>Clostridiaceae</taxon>
        <taxon>Clostridium</taxon>
    </lineage>
</organism>
<comment type="caution">
    <text evidence="2">The sequence shown here is derived from an EMBL/GenBank/DDBJ whole genome shotgun (WGS) entry which is preliminary data.</text>
</comment>
<sequence length="235" mass="25509">MKILSLDSATECATAAIIDSDKILGETIINYKKQHSVIMMPMIDNLLKNCGLSISDIEGFVVSSGPGSFTGLRIGMSTIKGLVQATNKPFVSINSLDGLANNLFNIQGIICPIIDALRGNVYTNFYKFENNNLVVLGEPELLSMEDVINKCSGFNEPITFIGDGTSKFKDAILTSLPNASIAPSHINVTKASSIGNLGYLRLINNEGDNVLSSSPVYLRLCQAEREYEEKVKNHD</sequence>
<dbReference type="RefSeq" id="WP_035129743.1">
    <property type="nucleotide sequence ID" value="NZ_JPMD01000002.1"/>
</dbReference>
<dbReference type="eggNOG" id="COG1214">
    <property type="taxonomic scope" value="Bacteria"/>
</dbReference>
<dbReference type="GO" id="GO:0006508">
    <property type="term" value="P:proteolysis"/>
    <property type="evidence" value="ECO:0007669"/>
    <property type="project" value="UniProtKB-KW"/>
</dbReference>
<protein>
    <submittedName>
        <fullName evidence="2">Glycoprotease</fullName>
    </submittedName>
</protein>
<dbReference type="InterPro" id="IPR022496">
    <property type="entry name" value="T6A_TsaB"/>
</dbReference>
<dbReference type="NCBIfam" id="TIGR03725">
    <property type="entry name" value="T6A_YeaZ"/>
    <property type="match status" value="1"/>
</dbReference>
<evidence type="ECO:0000313" key="2">
    <source>
        <dbReference type="EMBL" id="KEZ88522.1"/>
    </source>
</evidence>
<accession>A0A084JHT8</accession>
<dbReference type="Gene3D" id="3.30.420.40">
    <property type="match status" value="2"/>
</dbReference>
<dbReference type="CDD" id="cd24032">
    <property type="entry name" value="ASKHA_NBD_TsaB"/>
    <property type="match status" value="1"/>
</dbReference>
<dbReference type="GO" id="GO:0005829">
    <property type="term" value="C:cytosol"/>
    <property type="evidence" value="ECO:0007669"/>
    <property type="project" value="TreeGrafter"/>
</dbReference>
<evidence type="ECO:0000259" key="1">
    <source>
        <dbReference type="Pfam" id="PF00814"/>
    </source>
</evidence>
<dbReference type="InterPro" id="IPR043129">
    <property type="entry name" value="ATPase_NBD"/>
</dbReference>
<keyword evidence="3" id="KW-1185">Reference proteome</keyword>
<dbReference type="PANTHER" id="PTHR11735">
    <property type="entry name" value="TRNA N6-ADENOSINE THREONYLCARBAMOYLTRANSFERASE"/>
    <property type="match status" value="1"/>
</dbReference>
<feature type="domain" description="Gcp-like" evidence="1">
    <location>
        <begin position="23"/>
        <end position="194"/>
    </location>
</feature>
<dbReference type="SUPFAM" id="SSF53067">
    <property type="entry name" value="Actin-like ATPase domain"/>
    <property type="match status" value="2"/>
</dbReference>
<keyword evidence="2" id="KW-0378">Hydrolase</keyword>
<reference evidence="2 3" key="1">
    <citation type="submission" date="2014-07" db="EMBL/GenBank/DDBJ databases">
        <title>Draft genome of Clostridium sulfidigenes 113A isolated from sediments associated with methane hydrate from Krishna Godavari basin.</title>
        <authorList>
            <person name="Honkalas V.S."/>
            <person name="Dabir A.P."/>
            <person name="Arora P."/>
            <person name="Dhakephalkar P.K."/>
        </authorList>
    </citation>
    <scope>NUCLEOTIDE SEQUENCE [LARGE SCALE GENOMIC DNA]</scope>
    <source>
        <strain evidence="2 3">113A</strain>
    </source>
</reference>
<dbReference type="Proteomes" id="UP000028542">
    <property type="component" value="Unassembled WGS sequence"/>
</dbReference>
<dbReference type="AlphaFoldDB" id="A0A084JHT8"/>
<evidence type="ECO:0000313" key="3">
    <source>
        <dbReference type="Proteomes" id="UP000028542"/>
    </source>
</evidence>
<keyword evidence="2" id="KW-0645">Protease</keyword>
<name>A0A084JHT8_9CLOT</name>
<dbReference type="Pfam" id="PF00814">
    <property type="entry name" value="TsaD"/>
    <property type="match status" value="1"/>
</dbReference>
<dbReference type="GO" id="GO:0008233">
    <property type="term" value="F:peptidase activity"/>
    <property type="evidence" value="ECO:0007669"/>
    <property type="project" value="UniProtKB-KW"/>
</dbReference>
<dbReference type="InterPro" id="IPR000905">
    <property type="entry name" value="Gcp-like_dom"/>
</dbReference>